<accession>A0A6J1ITZ8</accession>
<evidence type="ECO:0000256" key="1">
    <source>
        <dbReference type="ARBA" id="ARBA00022614"/>
    </source>
</evidence>
<organism evidence="10 11">
    <name type="scientific">Cucurbita maxima</name>
    <name type="common">Pumpkin</name>
    <name type="synonym">Winter squash</name>
    <dbReference type="NCBI Taxonomy" id="3661"/>
    <lineage>
        <taxon>Eukaryota</taxon>
        <taxon>Viridiplantae</taxon>
        <taxon>Streptophyta</taxon>
        <taxon>Embryophyta</taxon>
        <taxon>Tracheophyta</taxon>
        <taxon>Spermatophyta</taxon>
        <taxon>Magnoliopsida</taxon>
        <taxon>eudicotyledons</taxon>
        <taxon>Gunneridae</taxon>
        <taxon>Pentapetalae</taxon>
        <taxon>rosids</taxon>
        <taxon>fabids</taxon>
        <taxon>Cucurbitales</taxon>
        <taxon>Cucurbitaceae</taxon>
        <taxon>Cucurbiteae</taxon>
        <taxon>Cucurbita</taxon>
    </lineage>
</organism>
<dbReference type="KEGG" id="cmax:111479330"/>
<dbReference type="InterPro" id="IPR036388">
    <property type="entry name" value="WH-like_DNA-bd_sf"/>
</dbReference>
<reference evidence="11" key="1">
    <citation type="submission" date="2025-08" db="UniProtKB">
        <authorList>
            <consortium name="RefSeq"/>
        </authorList>
    </citation>
    <scope>IDENTIFICATION</scope>
    <source>
        <tissue evidence="11">Young leaves</tissue>
    </source>
</reference>
<dbReference type="RefSeq" id="XP_022979680.1">
    <property type="nucleotide sequence ID" value="XM_023123912.1"/>
</dbReference>
<dbReference type="Pfam" id="PF23559">
    <property type="entry name" value="WHD_DRP"/>
    <property type="match status" value="1"/>
</dbReference>
<proteinExistence type="predicted"/>
<dbReference type="GeneID" id="111479330"/>
<feature type="domain" description="Disease resistance N-terminal" evidence="7">
    <location>
        <begin position="9"/>
        <end position="96"/>
    </location>
</feature>
<feature type="domain" description="Disease resistance protein winged helix" evidence="8">
    <location>
        <begin position="430"/>
        <end position="502"/>
    </location>
</feature>
<evidence type="ECO:0000256" key="2">
    <source>
        <dbReference type="ARBA" id="ARBA00022737"/>
    </source>
</evidence>
<keyword evidence="5" id="KW-0067">ATP-binding</keyword>
<evidence type="ECO:0000259" key="9">
    <source>
        <dbReference type="Pfam" id="PF25019"/>
    </source>
</evidence>
<dbReference type="InterPro" id="IPR042197">
    <property type="entry name" value="Apaf_helical"/>
</dbReference>
<name>A0A6J1ITZ8_CUCMA</name>
<dbReference type="Proteomes" id="UP000504608">
    <property type="component" value="Unplaced"/>
</dbReference>
<dbReference type="InterPro" id="IPR041118">
    <property type="entry name" value="Rx_N"/>
</dbReference>
<feature type="domain" description="NB-ARC" evidence="6">
    <location>
        <begin position="171"/>
        <end position="343"/>
    </location>
</feature>
<dbReference type="SUPFAM" id="SSF52058">
    <property type="entry name" value="L domain-like"/>
    <property type="match status" value="1"/>
</dbReference>
<keyword evidence="4" id="KW-0611">Plant defense</keyword>
<dbReference type="InterPro" id="IPR058922">
    <property type="entry name" value="WHD_DRP"/>
</dbReference>
<dbReference type="InterPro" id="IPR027417">
    <property type="entry name" value="P-loop_NTPase"/>
</dbReference>
<dbReference type="SUPFAM" id="SSF52540">
    <property type="entry name" value="P-loop containing nucleoside triphosphate hydrolases"/>
    <property type="match status" value="1"/>
</dbReference>
<dbReference type="Gene3D" id="3.40.50.300">
    <property type="entry name" value="P-loop containing nucleotide triphosphate hydrolases"/>
    <property type="match status" value="1"/>
</dbReference>
<feature type="domain" description="R13L1/DRL21-like LRR repeat region" evidence="9">
    <location>
        <begin position="655"/>
        <end position="778"/>
    </location>
</feature>
<dbReference type="AlphaFoldDB" id="A0A6J1ITZ8"/>
<dbReference type="Gene3D" id="1.10.10.10">
    <property type="entry name" value="Winged helix-like DNA-binding domain superfamily/Winged helix DNA-binding domain"/>
    <property type="match status" value="1"/>
</dbReference>
<dbReference type="FunFam" id="3.40.50.300:FF:001091">
    <property type="entry name" value="Probable disease resistance protein At1g61300"/>
    <property type="match status" value="1"/>
</dbReference>
<dbReference type="InterPro" id="IPR056789">
    <property type="entry name" value="LRR_R13L1-DRL21"/>
</dbReference>
<evidence type="ECO:0000259" key="7">
    <source>
        <dbReference type="Pfam" id="PF18052"/>
    </source>
</evidence>
<dbReference type="GO" id="GO:0051707">
    <property type="term" value="P:response to other organism"/>
    <property type="evidence" value="ECO:0007669"/>
    <property type="project" value="UniProtKB-ARBA"/>
</dbReference>
<dbReference type="OrthoDB" id="1896560at2759"/>
<evidence type="ECO:0000256" key="5">
    <source>
        <dbReference type="ARBA" id="ARBA00022840"/>
    </source>
</evidence>
<dbReference type="InterPro" id="IPR002182">
    <property type="entry name" value="NB-ARC"/>
</dbReference>
<evidence type="ECO:0000259" key="8">
    <source>
        <dbReference type="Pfam" id="PF23559"/>
    </source>
</evidence>
<protein>
    <submittedName>
        <fullName evidence="11">Disease resistance protein RGA3</fullName>
    </submittedName>
</protein>
<evidence type="ECO:0000256" key="4">
    <source>
        <dbReference type="ARBA" id="ARBA00022821"/>
    </source>
</evidence>
<dbReference type="Pfam" id="PF18052">
    <property type="entry name" value="Rx_N"/>
    <property type="match status" value="1"/>
</dbReference>
<dbReference type="Pfam" id="PF25019">
    <property type="entry name" value="LRR_R13L1-DRL21"/>
    <property type="match status" value="2"/>
</dbReference>
<dbReference type="PANTHER" id="PTHR36766">
    <property type="entry name" value="PLANT BROAD-SPECTRUM MILDEW RESISTANCE PROTEIN RPW8"/>
    <property type="match status" value="1"/>
</dbReference>
<sequence>MAEFLWTFAVQELLKKTASLAAQQLGLAWGFKKDLLKMRDSLLMLHAILRDVDRIKSEYPEVKPWVEKLQDIVFEADVLLDDLAYERLRRKVETGKDVMVRNFVSLSKNPLVFRLKMANRIKAISTMLKEHYSAASVVGLVAITSKEIEPDLSQIHETDSFLDEFGVIGRDEEVSEIVNKLIELRNSEVLSVLPIVGMGGLGKTAVAKLIFNHEVIRWNFDRTIWVCVSDPFVINKILRAILETLNPNSGGLESKEALLQEIQKWLQEKNYFLVLDDVWNENLSLWNELKACLLKITRKFGNVVVVTSRSEEVAKIMETHSWHRLKKLSNDHCWSLFEKCAFGSDSPTIPKLDMIRKELVENFCGIPLVVKVLGGTMKLYKNYERLQSPLKYLTRIPLQDENRVLSTIKLSVDRLPSPSLKQCFAYCSNFPHDFEFRKDSLIQMWIAQGFIQPPEEVNVTMEDVGDNYFNILLSRSLFQDVVKDKRGRAVYFKMHDFIHDVASSISNDGRKRTLDSSNEHLRKLHMLTFGRHVFHSEIGNFTYLRVLITHSSYFILELPNSIGTLKHLRYIDVSNSSISKLPESLGLLYNLQTLKLGRFVQDLPSNLRNLICLRHLEFYTDPSNQFKQMPPHLGRLIQLQTLSCFIVGLHEGYKIDELGSLKNLKGNLSLYCLERVKNKKEAMAAKLVEKEKIFHLEFQWGWKHEREGDNYNDLDVLEGLQPHKNLQALRIRNFAGELLPSRIFVENMVEIYLHDCERCETLPMLGQLSKLEILEIRNLPSVRRIGDEFYGNYFRERTLFLNLKSFHIFEMKNLEHWGEISCISNDTMFPHLESLSFICCGKLMNIPNFVVSYCKRLEGDDVTSRTFPSFRGCGKLRSLKILGCENLSKLRDGLEFCSSVENLWISNFSDLNLQNMQSLCCLSIRDFQKLPYGIASLLNLKDLSIHGDLNIYDWSPLIHLRSLENLVLAHLGSDAAQLPQELEHLTALRSLHISHFDDVEALPEWFGNFTSLEILKLYNCRNLKNLPSQKALSKLVRLSSLRVYGCSQLELGKGCFEQVKTSNGSIEFVQEIHTPFYWARLDHHRAT</sequence>
<keyword evidence="1" id="KW-0433">Leucine-rich repeat</keyword>
<dbReference type="FunFam" id="1.10.10.10:FF:000322">
    <property type="entry name" value="Probable disease resistance protein At1g63360"/>
    <property type="match status" value="1"/>
</dbReference>
<dbReference type="PRINTS" id="PR00364">
    <property type="entry name" value="DISEASERSIST"/>
</dbReference>
<dbReference type="SUPFAM" id="SSF52047">
    <property type="entry name" value="RNI-like"/>
    <property type="match status" value="1"/>
</dbReference>
<gene>
    <name evidence="11" type="primary">LOC111479330</name>
</gene>
<dbReference type="GO" id="GO:0006952">
    <property type="term" value="P:defense response"/>
    <property type="evidence" value="ECO:0007669"/>
    <property type="project" value="UniProtKB-KW"/>
</dbReference>
<keyword evidence="3" id="KW-0547">Nucleotide-binding</keyword>
<evidence type="ECO:0000256" key="3">
    <source>
        <dbReference type="ARBA" id="ARBA00022741"/>
    </source>
</evidence>
<evidence type="ECO:0000259" key="6">
    <source>
        <dbReference type="Pfam" id="PF00931"/>
    </source>
</evidence>
<dbReference type="Gene3D" id="1.20.5.4130">
    <property type="match status" value="1"/>
</dbReference>
<dbReference type="Gene3D" id="3.80.10.10">
    <property type="entry name" value="Ribonuclease Inhibitor"/>
    <property type="match status" value="2"/>
</dbReference>
<evidence type="ECO:0000313" key="10">
    <source>
        <dbReference type="Proteomes" id="UP000504608"/>
    </source>
</evidence>
<keyword evidence="10" id="KW-1185">Reference proteome</keyword>
<evidence type="ECO:0000313" key="11">
    <source>
        <dbReference type="RefSeq" id="XP_022979680.1"/>
    </source>
</evidence>
<dbReference type="PANTHER" id="PTHR36766:SF70">
    <property type="entry name" value="DISEASE RESISTANCE PROTEIN RGA4"/>
    <property type="match status" value="1"/>
</dbReference>
<dbReference type="GO" id="GO:0043531">
    <property type="term" value="F:ADP binding"/>
    <property type="evidence" value="ECO:0007669"/>
    <property type="project" value="InterPro"/>
</dbReference>
<dbReference type="InterPro" id="IPR032675">
    <property type="entry name" value="LRR_dom_sf"/>
</dbReference>
<dbReference type="Gene3D" id="1.10.8.430">
    <property type="entry name" value="Helical domain of apoptotic protease-activating factors"/>
    <property type="match status" value="1"/>
</dbReference>
<feature type="domain" description="R13L1/DRL21-like LRR repeat region" evidence="9">
    <location>
        <begin position="977"/>
        <end position="1039"/>
    </location>
</feature>
<keyword evidence="2" id="KW-0677">Repeat</keyword>
<dbReference type="GO" id="GO:0005524">
    <property type="term" value="F:ATP binding"/>
    <property type="evidence" value="ECO:0007669"/>
    <property type="project" value="UniProtKB-KW"/>
</dbReference>
<dbReference type="Pfam" id="PF00931">
    <property type="entry name" value="NB-ARC"/>
    <property type="match status" value="1"/>
</dbReference>